<proteinExistence type="predicted"/>
<evidence type="ECO:0000256" key="7">
    <source>
        <dbReference type="SAM" id="Phobius"/>
    </source>
</evidence>
<evidence type="ECO:0000256" key="5">
    <source>
        <dbReference type="ARBA" id="ARBA00023136"/>
    </source>
</evidence>
<evidence type="ECO:0000256" key="1">
    <source>
        <dbReference type="ARBA" id="ARBA00004533"/>
    </source>
</evidence>
<dbReference type="EMBL" id="CP106753">
    <property type="protein sequence ID" value="UXY15296.1"/>
    <property type="molecule type" value="Genomic_DNA"/>
</dbReference>
<comment type="subcellular location">
    <subcellularLocation>
        <location evidence="1">Cell inner membrane</location>
    </subcellularLocation>
</comment>
<dbReference type="Pfam" id="PF03279">
    <property type="entry name" value="Lip_A_acyltrans"/>
    <property type="match status" value="1"/>
</dbReference>
<evidence type="ECO:0000256" key="2">
    <source>
        <dbReference type="ARBA" id="ARBA00022475"/>
    </source>
</evidence>
<keyword evidence="9" id="KW-1185">Reference proteome</keyword>
<dbReference type="PIRSF" id="PIRSF026649">
    <property type="entry name" value="MsbB"/>
    <property type="match status" value="1"/>
</dbReference>
<keyword evidence="5 7" id="KW-0472">Membrane</keyword>
<dbReference type="RefSeq" id="WP_263124701.1">
    <property type="nucleotide sequence ID" value="NZ_CP106753.1"/>
</dbReference>
<evidence type="ECO:0000256" key="6">
    <source>
        <dbReference type="ARBA" id="ARBA00023315"/>
    </source>
</evidence>
<feature type="transmembrane region" description="Helical" evidence="7">
    <location>
        <begin position="78"/>
        <end position="94"/>
    </location>
</feature>
<name>A0ABY6DP89_9NEIS</name>
<keyword evidence="3" id="KW-0997">Cell inner membrane</keyword>
<dbReference type="GO" id="GO:0016746">
    <property type="term" value="F:acyltransferase activity"/>
    <property type="evidence" value="ECO:0007669"/>
    <property type="project" value="UniProtKB-KW"/>
</dbReference>
<sequence>MSAPLRWSDLSWRAKALAVPFWVLHWLPFPLLCGLGTLLGVALYLLTPRRRHIGLVNLRLCFPEWSETERRRTLRRHYQVFAICLVSYGIPWFAKPHRLARLVVRQGYEHYAATQGRPIIALAPHFLGLDVGGIRHAIEHLGAILYTSTHESVFDQLLRFGRSRFGPPQLFRRTDGIRPVVRALRDGASLYYLPDQDLGRRESIFVPFFGVPTATVPALSRLAQLGDAVVVPMVTTLEGTRFVTRFYPAWTGFPSGDAEADTRRMNAFIEARVRECPAQYYWLHRRFKTRPEGESDPYRRVR</sequence>
<keyword evidence="7" id="KW-1133">Transmembrane helix</keyword>
<evidence type="ECO:0000256" key="4">
    <source>
        <dbReference type="ARBA" id="ARBA00022679"/>
    </source>
</evidence>
<evidence type="ECO:0000256" key="3">
    <source>
        <dbReference type="ARBA" id="ARBA00022519"/>
    </source>
</evidence>
<dbReference type="CDD" id="cd07984">
    <property type="entry name" value="LPLAT_LABLAT-like"/>
    <property type="match status" value="1"/>
</dbReference>
<keyword evidence="7" id="KW-0812">Transmembrane</keyword>
<feature type="transmembrane region" description="Helical" evidence="7">
    <location>
        <begin position="20"/>
        <end position="46"/>
    </location>
</feature>
<dbReference type="InterPro" id="IPR004960">
    <property type="entry name" value="LipA_acyltrans"/>
</dbReference>
<dbReference type="Proteomes" id="UP001061302">
    <property type="component" value="Chromosome"/>
</dbReference>
<keyword evidence="4" id="KW-0808">Transferase</keyword>
<protein>
    <submittedName>
        <fullName evidence="8">Lipid A biosynthesis lauroyl acyltransferase</fullName>
    </submittedName>
</protein>
<reference evidence="8" key="1">
    <citation type="submission" date="2022-10" db="EMBL/GenBank/DDBJ databases">
        <title>Chitiniphilus purpureus sp. nov., a novel chitin-degrading bacterium isolated from crawfish pond sediment.</title>
        <authorList>
            <person name="Li K."/>
        </authorList>
    </citation>
    <scope>NUCLEOTIDE SEQUENCE</scope>
    <source>
        <strain evidence="8">CD1</strain>
    </source>
</reference>
<evidence type="ECO:0000313" key="9">
    <source>
        <dbReference type="Proteomes" id="UP001061302"/>
    </source>
</evidence>
<accession>A0ABY6DP89</accession>
<gene>
    <name evidence="8" type="ORF">N8I74_18585</name>
</gene>
<keyword evidence="2" id="KW-1003">Cell membrane</keyword>
<evidence type="ECO:0000313" key="8">
    <source>
        <dbReference type="EMBL" id="UXY15296.1"/>
    </source>
</evidence>
<dbReference type="PANTHER" id="PTHR30606">
    <property type="entry name" value="LIPID A BIOSYNTHESIS LAUROYL ACYLTRANSFERASE"/>
    <property type="match status" value="1"/>
</dbReference>
<keyword evidence="6 8" id="KW-0012">Acyltransferase</keyword>
<organism evidence="8 9">
    <name type="scientific">Chitiniphilus purpureus</name>
    <dbReference type="NCBI Taxonomy" id="2981137"/>
    <lineage>
        <taxon>Bacteria</taxon>
        <taxon>Pseudomonadati</taxon>
        <taxon>Pseudomonadota</taxon>
        <taxon>Betaproteobacteria</taxon>
        <taxon>Neisseriales</taxon>
        <taxon>Chitinibacteraceae</taxon>
        <taxon>Chitiniphilus</taxon>
    </lineage>
</organism>
<dbReference type="PANTHER" id="PTHR30606:SF9">
    <property type="entry name" value="LIPID A BIOSYNTHESIS LAUROYLTRANSFERASE"/>
    <property type="match status" value="1"/>
</dbReference>